<proteinExistence type="predicted"/>
<protein>
    <recommendedName>
        <fullName evidence="5">RCK N-terminal domain-containing protein</fullName>
    </recommendedName>
</protein>
<evidence type="ECO:0000256" key="3">
    <source>
        <dbReference type="ARBA" id="ARBA00023065"/>
    </source>
</evidence>
<dbReference type="EMBL" id="PCSV01000002">
    <property type="protein sequence ID" value="PIP57338.1"/>
    <property type="molecule type" value="Genomic_DNA"/>
</dbReference>
<dbReference type="InterPro" id="IPR038770">
    <property type="entry name" value="Na+/solute_symporter_sf"/>
</dbReference>
<dbReference type="PANTHER" id="PTHR46157:SF4">
    <property type="entry name" value="K(+) EFFLUX ANTIPORTER 3, CHLOROPLASTIC"/>
    <property type="match status" value="1"/>
</dbReference>
<evidence type="ECO:0000313" key="7">
    <source>
        <dbReference type="Proteomes" id="UP000230759"/>
    </source>
</evidence>
<keyword evidence="3" id="KW-0406">Ion transport</keyword>
<reference evidence="6 7" key="1">
    <citation type="submission" date="2017-09" db="EMBL/GenBank/DDBJ databases">
        <title>Depth-based differentiation of microbial function through sediment-hosted aquifers and enrichment of novel symbionts in the deep terrestrial subsurface.</title>
        <authorList>
            <person name="Probst A.J."/>
            <person name="Ladd B."/>
            <person name="Jarett J.K."/>
            <person name="Geller-Mcgrath D.E."/>
            <person name="Sieber C.M."/>
            <person name="Emerson J.B."/>
            <person name="Anantharaman K."/>
            <person name="Thomas B.C."/>
            <person name="Malmstrom R."/>
            <person name="Stieglmeier M."/>
            <person name="Klingl A."/>
            <person name="Woyke T."/>
            <person name="Ryan C.M."/>
            <person name="Banfield J.F."/>
        </authorList>
    </citation>
    <scope>NUCLEOTIDE SEQUENCE [LARGE SCALE GENOMIC DNA]</scope>
    <source>
        <strain evidence="6">CG22_combo_CG10-13_8_21_14_all_45_10</strain>
    </source>
</reference>
<dbReference type="Proteomes" id="UP000230759">
    <property type="component" value="Unassembled WGS sequence"/>
</dbReference>
<feature type="domain" description="RCK N-terminal" evidence="5">
    <location>
        <begin position="83"/>
        <end position="199"/>
    </location>
</feature>
<keyword evidence="2" id="KW-0050">Antiport</keyword>
<dbReference type="GO" id="GO:0006813">
    <property type="term" value="P:potassium ion transport"/>
    <property type="evidence" value="ECO:0007669"/>
    <property type="project" value="InterPro"/>
</dbReference>
<sequence>GLSQVGEFSFVILSLATSLKFIKQEDASLIIASALITLLITPFLFKSIIPVWKRLKQITLKVPWLNRYFVGSDRHLSERVEYRNHIIICGYGRVGGWVGRALNDVGTPFVIIEYNQAIVSDLKKKGFPVIYGDPGESEVLDAAGIKNAKVVVLAIPDRISQEMLIGHVQTVAPKVKIISRVHLDEDWERLKLMKIHKVVQPEFEAAIAITRTLLVSMGKSKEEIAQRVRSLRISRSQKIR</sequence>
<comment type="caution">
    <text evidence="6">The sequence shown here is derived from an EMBL/GenBank/DDBJ whole genome shotgun (WGS) entry which is preliminary data.</text>
</comment>
<gene>
    <name evidence="6" type="ORF">COX04_00035</name>
</gene>
<dbReference type="AlphaFoldDB" id="A0A2H0BJZ7"/>
<name>A0A2H0BJZ7_9BACT</name>
<dbReference type="InterPro" id="IPR036291">
    <property type="entry name" value="NAD(P)-bd_dom_sf"/>
</dbReference>
<keyword evidence="4" id="KW-0472">Membrane</keyword>
<dbReference type="InterPro" id="IPR003148">
    <property type="entry name" value="RCK_N"/>
</dbReference>
<feature type="transmembrane region" description="Helical" evidence="4">
    <location>
        <begin position="27"/>
        <end position="45"/>
    </location>
</feature>
<evidence type="ECO:0000259" key="5">
    <source>
        <dbReference type="PROSITE" id="PS51201"/>
    </source>
</evidence>
<feature type="non-terminal residue" evidence="6">
    <location>
        <position position="1"/>
    </location>
</feature>
<evidence type="ECO:0000256" key="1">
    <source>
        <dbReference type="ARBA" id="ARBA00022448"/>
    </source>
</evidence>
<dbReference type="GO" id="GO:0015297">
    <property type="term" value="F:antiporter activity"/>
    <property type="evidence" value="ECO:0007669"/>
    <property type="project" value="UniProtKB-KW"/>
</dbReference>
<accession>A0A2H0BJZ7</accession>
<dbReference type="PANTHER" id="PTHR46157">
    <property type="entry name" value="K(+) EFFLUX ANTIPORTER 3, CHLOROPLASTIC"/>
    <property type="match status" value="1"/>
</dbReference>
<dbReference type="PROSITE" id="PS51201">
    <property type="entry name" value="RCK_N"/>
    <property type="match status" value="1"/>
</dbReference>
<organism evidence="6 7">
    <name type="scientific">Candidatus Woesebacteria bacterium CG22_combo_CG10-13_8_21_14_all_45_10</name>
    <dbReference type="NCBI Taxonomy" id="1975060"/>
    <lineage>
        <taxon>Bacteria</taxon>
        <taxon>Candidatus Woeseibacteriota</taxon>
    </lineage>
</organism>
<dbReference type="GO" id="GO:0005886">
    <property type="term" value="C:plasma membrane"/>
    <property type="evidence" value="ECO:0007669"/>
    <property type="project" value="TreeGrafter"/>
</dbReference>
<dbReference type="Pfam" id="PF02254">
    <property type="entry name" value="TrkA_N"/>
    <property type="match status" value="1"/>
</dbReference>
<evidence type="ECO:0000313" key="6">
    <source>
        <dbReference type="EMBL" id="PIP57338.1"/>
    </source>
</evidence>
<keyword evidence="1" id="KW-0813">Transport</keyword>
<dbReference type="Gene3D" id="3.40.50.720">
    <property type="entry name" value="NAD(P)-binding Rossmann-like Domain"/>
    <property type="match status" value="1"/>
</dbReference>
<evidence type="ECO:0000256" key="2">
    <source>
        <dbReference type="ARBA" id="ARBA00022449"/>
    </source>
</evidence>
<keyword evidence="4" id="KW-1133">Transmembrane helix</keyword>
<dbReference type="SUPFAM" id="SSF51735">
    <property type="entry name" value="NAD(P)-binding Rossmann-fold domains"/>
    <property type="match status" value="1"/>
</dbReference>
<evidence type="ECO:0000256" key="4">
    <source>
        <dbReference type="SAM" id="Phobius"/>
    </source>
</evidence>
<keyword evidence="4" id="KW-0812">Transmembrane</keyword>
<dbReference type="Gene3D" id="1.20.1530.20">
    <property type="match status" value="1"/>
</dbReference>